<dbReference type="AlphaFoldDB" id="A0A9D2R1B8"/>
<accession>A0A9D2R1B8</accession>
<name>A0A9D2R1B8_9FIRM</name>
<evidence type="ECO:0000313" key="2">
    <source>
        <dbReference type="Proteomes" id="UP000823897"/>
    </source>
</evidence>
<organism evidence="1 2">
    <name type="scientific">Candidatus Mediterraneibacter tabaqchaliae</name>
    <dbReference type="NCBI Taxonomy" id="2838689"/>
    <lineage>
        <taxon>Bacteria</taxon>
        <taxon>Bacillati</taxon>
        <taxon>Bacillota</taxon>
        <taxon>Clostridia</taxon>
        <taxon>Lachnospirales</taxon>
        <taxon>Lachnospiraceae</taxon>
        <taxon>Mediterraneibacter</taxon>
    </lineage>
</organism>
<protein>
    <submittedName>
        <fullName evidence="1">Type IV toxin-antitoxin system AbiEi family antitoxin domain-containing protein</fullName>
    </submittedName>
</protein>
<dbReference type="Proteomes" id="UP000823897">
    <property type="component" value="Unassembled WGS sequence"/>
</dbReference>
<comment type="caution">
    <text evidence="1">The sequence shown here is derived from an EMBL/GenBank/DDBJ whole genome shotgun (WGS) entry which is preliminary data.</text>
</comment>
<dbReference type="EMBL" id="DWUV01000063">
    <property type="protein sequence ID" value="HJD33555.1"/>
    <property type="molecule type" value="Genomic_DNA"/>
</dbReference>
<evidence type="ECO:0000313" key="1">
    <source>
        <dbReference type="EMBL" id="HJD33555.1"/>
    </source>
</evidence>
<proteinExistence type="predicted"/>
<reference evidence="1" key="1">
    <citation type="journal article" date="2021" name="PeerJ">
        <title>Extensive microbial diversity within the chicken gut microbiome revealed by metagenomics and culture.</title>
        <authorList>
            <person name="Gilroy R."/>
            <person name="Ravi A."/>
            <person name="Getino M."/>
            <person name="Pursley I."/>
            <person name="Horton D.L."/>
            <person name="Alikhan N.F."/>
            <person name="Baker D."/>
            <person name="Gharbi K."/>
            <person name="Hall N."/>
            <person name="Watson M."/>
            <person name="Adriaenssens E.M."/>
            <person name="Foster-Nyarko E."/>
            <person name="Jarju S."/>
            <person name="Secka A."/>
            <person name="Antonio M."/>
            <person name="Oren A."/>
            <person name="Chaudhuri R.R."/>
            <person name="La Ragione R."/>
            <person name="Hildebrand F."/>
            <person name="Pallen M.J."/>
        </authorList>
    </citation>
    <scope>NUCLEOTIDE SEQUENCE</scope>
    <source>
        <strain evidence="1">ChiGjej3B3-11674</strain>
    </source>
</reference>
<reference evidence="1" key="2">
    <citation type="submission" date="2021-04" db="EMBL/GenBank/DDBJ databases">
        <authorList>
            <person name="Gilroy R."/>
        </authorList>
    </citation>
    <scope>NUCLEOTIDE SEQUENCE</scope>
    <source>
        <strain evidence="1">ChiGjej3B3-11674</strain>
    </source>
</reference>
<gene>
    <name evidence="1" type="ORF">H9911_03300</name>
</gene>
<sequence length="188" mass="21398">MLAENNGILKTADVVAAGISKETFYKYAKSAGLEKAAHGIYLLPSAWADEMYLLQAQIPKAIYSHETALYLHDLAEMEPMPLTVTVPAKYNSLTLAEKGVKIVYVKKEWHALGVRQMSSPAGHSIAVYDMERTICDIIRKRADMDISAFNYAIVEFMKRKDKNLNRLMEYAKTMRLEKKIRETMEVLF</sequence>